<protein>
    <submittedName>
        <fullName evidence="3">DUF1080 domain-containing protein</fullName>
    </submittedName>
</protein>
<feature type="domain" description="3-keto-alpha-glucoside-1,2-lyase/3-keto-2-hydroxy-glucal hydratase" evidence="2">
    <location>
        <begin position="58"/>
        <end position="243"/>
    </location>
</feature>
<feature type="chain" id="PRO_5037785306" evidence="1">
    <location>
        <begin position="20"/>
        <end position="253"/>
    </location>
</feature>
<organism evidence="3 4">
    <name type="scientific">Pelagicoccus enzymogenes</name>
    <dbReference type="NCBI Taxonomy" id="2773457"/>
    <lineage>
        <taxon>Bacteria</taxon>
        <taxon>Pseudomonadati</taxon>
        <taxon>Verrucomicrobiota</taxon>
        <taxon>Opitutia</taxon>
        <taxon>Puniceicoccales</taxon>
        <taxon>Pelagicoccaceae</taxon>
        <taxon>Pelagicoccus</taxon>
    </lineage>
</organism>
<keyword evidence="1" id="KW-0732">Signal</keyword>
<keyword evidence="4" id="KW-1185">Reference proteome</keyword>
<evidence type="ECO:0000259" key="2">
    <source>
        <dbReference type="Pfam" id="PF06439"/>
    </source>
</evidence>
<dbReference type="AlphaFoldDB" id="A0A927F9G7"/>
<dbReference type="InterPro" id="IPR010496">
    <property type="entry name" value="AL/BT2_dom"/>
</dbReference>
<dbReference type="Gene3D" id="2.60.120.560">
    <property type="entry name" value="Exo-inulinase, domain 1"/>
    <property type="match status" value="1"/>
</dbReference>
<evidence type="ECO:0000256" key="1">
    <source>
        <dbReference type="SAM" id="SignalP"/>
    </source>
</evidence>
<dbReference type="GO" id="GO:0016787">
    <property type="term" value="F:hydrolase activity"/>
    <property type="evidence" value="ECO:0007669"/>
    <property type="project" value="InterPro"/>
</dbReference>
<proteinExistence type="predicted"/>
<sequence>MKNALLASVAVSIISIATAGQVSDSQQQYIARYEKQTLKVAPEDALINTEKEPKLKKGFVDLYNGKNLDGWVSRGGTCTFEPTGDKIVGTCVPGSPNTFLSTVRDDYTDFIFTAELFWAVDSNSGIIFRGRTKADENGRVYGPQAEMEGLKNERGWSGGIYGEAAGGWLYPLWLDAHKEVRDALKEGEWNRITIKAVGKDIKTWVNGIPAAHYQTDTYFEGFFGLQVHSGKEGEVHFRNIKVKELVAPKKKDK</sequence>
<gene>
    <name evidence="3" type="ORF">IEN85_08995</name>
</gene>
<dbReference type="Proteomes" id="UP000622317">
    <property type="component" value="Unassembled WGS sequence"/>
</dbReference>
<feature type="signal peptide" evidence="1">
    <location>
        <begin position="1"/>
        <end position="19"/>
    </location>
</feature>
<name>A0A927F9G7_9BACT</name>
<accession>A0A927F9G7</accession>
<reference evidence="3" key="1">
    <citation type="submission" date="2020-09" db="EMBL/GenBank/DDBJ databases">
        <title>Pelagicoccus enzymogenes sp. nov. with an EPS production, isolated from marine sediment.</title>
        <authorList>
            <person name="Feng X."/>
        </authorList>
    </citation>
    <scope>NUCLEOTIDE SEQUENCE</scope>
    <source>
        <strain evidence="3">NFK12</strain>
    </source>
</reference>
<dbReference type="EMBL" id="JACYFG010000009">
    <property type="protein sequence ID" value="MBD5779630.1"/>
    <property type="molecule type" value="Genomic_DNA"/>
</dbReference>
<evidence type="ECO:0000313" key="4">
    <source>
        <dbReference type="Proteomes" id="UP000622317"/>
    </source>
</evidence>
<evidence type="ECO:0000313" key="3">
    <source>
        <dbReference type="EMBL" id="MBD5779630.1"/>
    </source>
</evidence>
<dbReference type="RefSeq" id="WP_191616767.1">
    <property type="nucleotide sequence ID" value="NZ_JACYFG010000009.1"/>
</dbReference>
<comment type="caution">
    <text evidence="3">The sequence shown here is derived from an EMBL/GenBank/DDBJ whole genome shotgun (WGS) entry which is preliminary data.</text>
</comment>
<dbReference type="Pfam" id="PF06439">
    <property type="entry name" value="3keto-disac_hyd"/>
    <property type="match status" value="1"/>
</dbReference>